<name>A0ABD2C8Z9_VESSQ</name>
<organism evidence="1 2">
    <name type="scientific">Vespula squamosa</name>
    <name type="common">Southern yellow jacket</name>
    <name type="synonym">Wasp</name>
    <dbReference type="NCBI Taxonomy" id="30214"/>
    <lineage>
        <taxon>Eukaryota</taxon>
        <taxon>Metazoa</taxon>
        <taxon>Ecdysozoa</taxon>
        <taxon>Arthropoda</taxon>
        <taxon>Hexapoda</taxon>
        <taxon>Insecta</taxon>
        <taxon>Pterygota</taxon>
        <taxon>Neoptera</taxon>
        <taxon>Endopterygota</taxon>
        <taxon>Hymenoptera</taxon>
        <taxon>Apocrita</taxon>
        <taxon>Aculeata</taxon>
        <taxon>Vespoidea</taxon>
        <taxon>Vespidae</taxon>
        <taxon>Vespinae</taxon>
        <taxon>Vespula</taxon>
    </lineage>
</organism>
<sequence>MFLRILHADDITLDFISCTKRFQYGRYAVSDTRDVAKKLNVDHKTVVDHLEKIGYKKEPMFMRHMIK</sequence>
<dbReference type="Proteomes" id="UP001607302">
    <property type="component" value="Unassembled WGS sequence"/>
</dbReference>
<keyword evidence="2" id="KW-1185">Reference proteome</keyword>
<evidence type="ECO:0000313" key="1">
    <source>
        <dbReference type="EMBL" id="KAL2741536.1"/>
    </source>
</evidence>
<reference evidence="1 2" key="1">
    <citation type="journal article" date="2024" name="Ann. Entomol. Soc. Am.">
        <title>Genomic analyses of the southern and eastern yellowjacket wasps (Hymenoptera: Vespidae) reveal evolutionary signatures of social life.</title>
        <authorList>
            <person name="Catto M.A."/>
            <person name="Caine P.B."/>
            <person name="Orr S.E."/>
            <person name="Hunt B.G."/>
            <person name="Goodisman M.A.D."/>
        </authorList>
    </citation>
    <scope>NUCLEOTIDE SEQUENCE [LARGE SCALE GENOMIC DNA]</scope>
    <source>
        <strain evidence="1">233</strain>
        <tissue evidence="1">Head and thorax</tissue>
    </source>
</reference>
<comment type="caution">
    <text evidence="1">The sequence shown here is derived from an EMBL/GenBank/DDBJ whole genome shotgun (WGS) entry which is preliminary data.</text>
</comment>
<dbReference type="AlphaFoldDB" id="A0ABD2C8Z9"/>
<protein>
    <submittedName>
        <fullName evidence="1">Uncharacterized protein</fullName>
    </submittedName>
</protein>
<dbReference type="EMBL" id="JAUDFV010000012">
    <property type="protein sequence ID" value="KAL2741536.1"/>
    <property type="molecule type" value="Genomic_DNA"/>
</dbReference>
<gene>
    <name evidence="1" type="ORF">V1478_000088</name>
</gene>
<evidence type="ECO:0000313" key="2">
    <source>
        <dbReference type="Proteomes" id="UP001607302"/>
    </source>
</evidence>
<accession>A0ABD2C8Z9</accession>
<proteinExistence type="predicted"/>